<sequence>MNQLVMPMPARTMPAGRRDRGRGRVEARARGAALAAGAALAGTGRRTVPVAAEYPIIG</sequence>
<dbReference type="AlphaFoldDB" id="A0AAE3YPT1"/>
<dbReference type="EMBL" id="JAVDYB010000001">
    <property type="protein sequence ID" value="MDR7276415.1"/>
    <property type="molecule type" value="Genomic_DNA"/>
</dbReference>
<organism evidence="2 3">
    <name type="scientific">Catenuloplanes atrovinosus</name>
    <dbReference type="NCBI Taxonomy" id="137266"/>
    <lineage>
        <taxon>Bacteria</taxon>
        <taxon>Bacillati</taxon>
        <taxon>Actinomycetota</taxon>
        <taxon>Actinomycetes</taxon>
        <taxon>Micromonosporales</taxon>
        <taxon>Micromonosporaceae</taxon>
        <taxon>Catenuloplanes</taxon>
    </lineage>
</organism>
<reference evidence="2" key="1">
    <citation type="submission" date="2023-07" db="EMBL/GenBank/DDBJ databases">
        <title>Sequencing the genomes of 1000 actinobacteria strains.</title>
        <authorList>
            <person name="Klenk H.-P."/>
        </authorList>
    </citation>
    <scope>NUCLEOTIDE SEQUENCE</scope>
    <source>
        <strain evidence="2">DSM 44707</strain>
    </source>
</reference>
<dbReference type="Proteomes" id="UP001183643">
    <property type="component" value="Unassembled WGS sequence"/>
</dbReference>
<protein>
    <submittedName>
        <fullName evidence="2">Uncharacterized protein</fullName>
    </submittedName>
</protein>
<dbReference type="RefSeq" id="WP_310368516.1">
    <property type="nucleotide sequence ID" value="NZ_JAVDYB010000001.1"/>
</dbReference>
<proteinExistence type="predicted"/>
<accession>A0AAE3YPT1</accession>
<keyword evidence="3" id="KW-1185">Reference proteome</keyword>
<comment type="caution">
    <text evidence="2">The sequence shown here is derived from an EMBL/GenBank/DDBJ whole genome shotgun (WGS) entry which is preliminary data.</text>
</comment>
<name>A0AAE3YPT1_9ACTN</name>
<evidence type="ECO:0000313" key="3">
    <source>
        <dbReference type="Proteomes" id="UP001183643"/>
    </source>
</evidence>
<feature type="region of interest" description="Disordered" evidence="1">
    <location>
        <begin position="1"/>
        <end position="24"/>
    </location>
</feature>
<evidence type="ECO:0000313" key="2">
    <source>
        <dbReference type="EMBL" id="MDR7276415.1"/>
    </source>
</evidence>
<gene>
    <name evidence="2" type="ORF">J2S41_003193</name>
</gene>
<evidence type="ECO:0000256" key="1">
    <source>
        <dbReference type="SAM" id="MobiDB-lite"/>
    </source>
</evidence>